<gene>
    <name evidence="1" type="ORF">MILVUS5_LOCUS34520</name>
</gene>
<accession>A0ACB0LML9</accession>
<evidence type="ECO:0000313" key="2">
    <source>
        <dbReference type="Proteomes" id="UP001177021"/>
    </source>
</evidence>
<comment type="caution">
    <text evidence="1">The sequence shown here is derived from an EMBL/GenBank/DDBJ whole genome shotgun (WGS) entry which is preliminary data.</text>
</comment>
<organism evidence="1 2">
    <name type="scientific">Trifolium pratense</name>
    <name type="common">Red clover</name>
    <dbReference type="NCBI Taxonomy" id="57577"/>
    <lineage>
        <taxon>Eukaryota</taxon>
        <taxon>Viridiplantae</taxon>
        <taxon>Streptophyta</taxon>
        <taxon>Embryophyta</taxon>
        <taxon>Tracheophyta</taxon>
        <taxon>Spermatophyta</taxon>
        <taxon>Magnoliopsida</taxon>
        <taxon>eudicotyledons</taxon>
        <taxon>Gunneridae</taxon>
        <taxon>Pentapetalae</taxon>
        <taxon>rosids</taxon>
        <taxon>fabids</taxon>
        <taxon>Fabales</taxon>
        <taxon>Fabaceae</taxon>
        <taxon>Papilionoideae</taxon>
        <taxon>50 kb inversion clade</taxon>
        <taxon>NPAAA clade</taxon>
        <taxon>Hologalegina</taxon>
        <taxon>IRL clade</taxon>
        <taxon>Trifolieae</taxon>
        <taxon>Trifolium</taxon>
    </lineage>
</organism>
<keyword evidence="2" id="KW-1185">Reference proteome</keyword>
<reference evidence="1" key="1">
    <citation type="submission" date="2023-10" db="EMBL/GenBank/DDBJ databases">
        <authorList>
            <person name="Rodriguez Cubillos JULIANA M."/>
            <person name="De Vega J."/>
        </authorList>
    </citation>
    <scope>NUCLEOTIDE SEQUENCE</scope>
</reference>
<evidence type="ECO:0000313" key="1">
    <source>
        <dbReference type="EMBL" id="CAJ2670496.1"/>
    </source>
</evidence>
<name>A0ACB0LML9_TRIPR</name>
<protein>
    <submittedName>
        <fullName evidence="1">Uncharacterized protein</fullName>
    </submittedName>
</protein>
<dbReference type="EMBL" id="CASHSV030000615">
    <property type="protein sequence ID" value="CAJ2670496.1"/>
    <property type="molecule type" value="Genomic_DNA"/>
</dbReference>
<sequence length="479" mass="53680">MADTTETEENVQLKLLINEESNKVVFAEAGKDFVDILCSFLTLPLGTIARLSQKDSNMGPVTVGCLNSLYQSVANLKEQCYWTDSIKELLLQPKNSSEDYCSSIKVNIDDTQPTNYFIRCLKSSNCKFNSSLYLDQHCKCGTGSAMRSVVLKHFREGFVNSDATFLITDDLIIMSNSLVYTSISLLKNSGIVTTSTKEMTLNVTKEKVLDLLKCALVSKSPLTDVFLRNKLSIERIWIFSCDTENNLDTNFQINVELVIRKSHGKILFAHGEQDFADLLLSFLAFPLGGVVRKLGGYSSIGSIDGLYKSIVEFDETKILLSKETKNRLVDPHLAHEYKSSKHILPINQSPAKFYCYYQGESPRQSIFQHKYFISTEYRKDKGKYESMHLAKDNENAGSNEGYIKGPTTYLATDELVIAPSSPISVLLLIQRLQIPLEDLEKKVVNIGMKECVRILKSALTSTSALTNGLSHLLTEVKEE</sequence>
<proteinExistence type="predicted"/>
<dbReference type="Proteomes" id="UP001177021">
    <property type="component" value="Unassembled WGS sequence"/>
</dbReference>